<protein>
    <submittedName>
        <fullName evidence="1">Uncharacterized protein</fullName>
    </submittedName>
</protein>
<evidence type="ECO:0000313" key="1">
    <source>
        <dbReference type="EMBL" id="QJA98124.1"/>
    </source>
</evidence>
<dbReference type="SUPFAM" id="SSF46785">
    <property type="entry name" value="Winged helix' DNA-binding domain"/>
    <property type="match status" value="1"/>
</dbReference>
<dbReference type="InterPro" id="IPR036390">
    <property type="entry name" value="WH_DNA-bd_sf"/>
</dbReference>
<organism evidence="1">
    <name type="scientific">viral metagenome</name>
    <dbReference type="NCBI Taxonomy" id="1070528"/>
    <lineage>
        <taxon>unclassified sequences</taxon>
        <taxon>metagenomes</taxon>
        <taxon>organismal metagenomes</taxon>
    </lineage>
</organism>
<dbReference type="EMBL" id="MT143554">
    <property type="protein sequence ID" value="QJA98124.1"/>
    <property type="molecule type" value="Genomic_DNA"/>
</dbReference>
<name>A0A6M3LWX9_9ZZZZ</name>
<accession>A0A6M3LWX9</accession>
<reference evidence="1" key="1">
    <citation type="submission" date="2020-03" db="EMBL/GenBank/DDBJ databases">
        <title>The deep terrestrial virosphere.</title>
        <authorList>
            <person name="Holmfeldt K."/>
            <person name="Nilsson E."/>
            <person name="Simone D."/>
            <person name="Lopez-Fernandez M."/>
            <person name="Wu X."/>
            <person name="de Brujin I."/>
            <person name="Lundin D."/>
            <person name="Andersson A."/>
            <person name="Bertilsson S."/>
            <person name="Dopson M."/>
        </authorList>
    </citation>
    <scope>NUCLEOTIDE SEQUENCE</scope>
    <source>
        <strain evidence="1">MM415B05666</strain>
    </source>
</reference>
<gene>
    <name evidence="1" type="ORF">MM415B05666_0010</name>
</gene>
<proteinExistence type="predicted"/>
<sequence length="80" mass="9463">MTHDHDGVVVEWADDEWARLCLILARHEERRRILCEVVYCYNIGMTTTALGGLFGLSKKRCLRLLKRMRERGVDVRLRYV</sequence>
<dbReference type="AlphaFoldDB" id="A0A6M3LWX9"/>